<proteinExistence type="predicted"/>
<gene>
    <name evidence="2" type="ORF">C9374_014120</name>
</gene>
<dbReference type="RefSeq" id="XP_044553552.1">
    <property type="nucleotide sequence ID" value="XM_044690073.1"/>
</dbReference>
<keyword evidence="3" id="KW-1185">Reference proteome</keyword>
<reference evidence="2 3" key="1">
    <citation type="journal article" date="2018" name="BMC Genomics">
        <title>The genome of Naegleria lovaniensis, the basis for a comparative approach to unravel pathogenicity factors of the human pathogenic amoeba N. fowleri.</title>
        <authorList>
            <person name="Liechti N."/>
            <person name="Schurch N."/>
            <person name="Bruggmann R."/>
            <person name="Wittwer M."/>
        </authorList>
    </citation>
    <scope>NUCLEOTIDE SEQUENCE [LARGE SCALE GENOMIC DNA]</scope>
    <source>
        <strain evidence="2 3">ATCC 30569</strain>
    </source>
</reference>
<organism evidence="2 3">
    <name type="scientific">Naegleria lovaniensis</name>
    <name type="common">Amoeba</name>
    <dbReference type="NCBI Taxonomy" id="51637"/>
    <lineage>
        <taxon>Eukaryota</taxon>
        <taxon>Discoba</taxon>
        <taxon>Heterolobosea</taxon>
        <taxon>Tetramitia</taxon>
        <taxon>Eutetramitia</taxon>
        <taxon>Vahlkampfiidae</taxon>
        <taxon>Naegleria</taxon>
    </lineage>
</organism>
<dbReference type="GeneID" id="68106573"/>
<dbReference type="EMBL" id="PYSW02000007">
    <property type="protein sequence ID" value="KAG2389560.1"/>
    <property type="molecule type" value="Genomic_DNA"/>
</dbReference>
<dbReference type="Proteomes" id="UP000816034">
    <property type="component" value="Unassembled WGS sequence"/>
</dbReference>
<sequence>MQTGQPSSSDSTVLHNKSKSHATPIPCRGCSKDATFVLVHGQDEKTFTCDDCQKNWKFHYGQLCYCSKRCFVQNSQLKLFGHTLLVDDECEDCGKDLQFDIPVQVVPIKARIEDYGKKHQVQSLIRKRKRVLDQTFVHKFMKPQASASLIQPSFTFQSLLIGNAGHYRINTQHSLPSNVHIKNTAEQERNAKVQAYLNNNILKDCNSVTDEARRLIFNFLIGNTTDNHQDKILIHEEEEKDVKIQIFFHMDHTRRQWKKIMQKQHKTNTD</sequence>
<evidence type="ECO:0000313" key="3">
    <source>
        <dbReference type="Proteomes" id="UP000816034"/>
    </source>
</evidence>
<protein>
    <submittedName>
        <fullName evidence="2">Uncharacterized protein</fullName>
    </submittedName>
</protein>
<accession>A0AA88KN15</accession>
<dbReference type="AlphaFoldDB" id="A0AA88KN15"/>
<comment type="caution">
    <text evidence="2">The sequence shown here is derived from an EMBL/GenBank/DDBJ whole genome shotgun (WGS) entry which is preliminary data.</text>
</comment>
<evidence type="ECO:0000313" key="2">
    <source>
        <dbReference type="EMBL" id="KAG2389560.1"/>
    </source>
</evidence>
<evidence type="ECO:0000256" key="1">
    <source>
        <dbReference type="SAM" id="MobiDB-lite"/>
    </source>
</evidence>
<feature type="compositionally biased region" description="Polar residues" evidence="1">
    <location>
        <begin position="1"/>
        <end position="15"/>
    </location>
</feature>
<feature type="region of interest" description="Disordered" evidence="1">
    <location>
        <begin position="1"/>
        <end position="23"/>
    </location>
</feature>
<name>A0AA88KN15_NAELO</name>